<dbReference type="GO" id="GO:0006310">
    <property type="term" value="P:DNA recombination"/>
    <property type="evidence" value="ECO:0007669"/>
    <property type="project" value="UniProtKB-KW"/>
</dbReference>
<dbReference type="SUPFAM" id="SSF56349">
    <property type="entry name" value="DNA breaking-rejoining enzymes"/>
    <property type="match status" value="1"/>
</dbReference>
<dbReference type="AlphaFoldDB" id="A0AB35YW72"/>
<keyword evidence="11" id="KW-1185">Reference proteome</keyword>
<accession>A0AB35YW72</accession>
<evidence type="ECO:0000313" key="8">
    <source>
        <dbReference type="EMBL" id="MEM0518467.1"/>
    </source>
</evidence>
<feature type="domain" description="Core-binding (CB)" evidence="7">
    <location>
        <begin position="93"/>
        <end position="176"/>
    </location>
</feature>
<dbReference type="EMBL" id="JAZBJM010000005">
    <property type="protein sequence ID" value="MEM0518467.1"/>
    <property type="molecule type" value="Genomic_DNA"/>
</dbReference>
<evidence type="ECO:0000259" key="7">
    <source>
        <dbReference type="PROSITE" id="PS51900"/>
    </source>
</evidence>
<dbReference type="Gene3D" id="1.10.443.10">
    <property type="entry name" value="Intergrase catalytic core"/>
    <property type="match status" value="1"/>
</dbReference>
<comment type="caution">
    <text evidence="8">The sequence shown here is derived from an EMBL/GenBank/DDBJ whole genome shotgun (WGS) entry which is preliminary data.</text>
</comment>
<dbReference type="InterPro" id="IPR013762">
    <property type="entry name" value="Integrase-like_cat_sf"/>
</dbReference>
<organism evidence="8 10">
    <name type="scientific">Aequorivita flava</name>
    <dbReference type="NCBI Taxonomy" id="3114371"/>
    <lineage>
        <taxon>Bacteria</taxon>
        <taxon>Pseudomonadati</taxon>
        <taxon>Bacteroidota</taxon>
        <taxon>Flavobacteriia</taxon>
        <taxon>Flavobacteriales</taxon>
        <taxon>Flavobacteriaceae</taxon>
        <taxon>Aequorivita</taxon>
    </lineage>
</organism>
<feature type="domain" description="Tyr recombinase" evidence="6">
    <location>
        <begin position="193"/>
        <end position="365"/>
    </location>
</feature>
<dbReference type="Pfam" id="PF13495">
    <property type="entry name" value="Phage_int_SAM_4"/>
    <property type="match status" value="1"/>
</dbReference>
<dbReference type="GO" id="GO:0015074">
    <property type="term" value="P:DNA integration"/>
    <property type="evidence" value="ECO:0007669"/>
    <property type="project" value="UniProtKB-KW"/>
</dbReference>
<evidence type="ECO:0000256" key="3">
    <source>
        <dbReference type="ARBA" id="ARBA00023125"/>
    </source>
</evidence>
<dbReference type="PROSITE" id="PS51900">
    <property type="entry name" value="CB"/>
    <property type="match status" value="1"/>
</dbReference>
<name>A0AB35YW72_9FLAO</name>
<dbReference type="PROSITE" id="PS51898">
    <property type="entry name" value="TYR_RECOMBINASE"/>
    <property type="match status" value="1"/>
</dbReference>
<evidence type="ECO:0000256" key="4">
    <source>
        <dbReference type="ARBA" id="ARBA00023172"/>
    </source>
</evidence>
<dbReference type="InterPro" id="IPR044068">
    <property type="entry name" value="CB"/>
</dbReference>
<keyword evidence="4" id="KW-0233">DNA recombination</keyword>
<dbReference type="Proteomes" id="UP001388259">
    <property type="component" value="Unassembled WGS sequence"/>
</dbReference>
<reference evidence="8 11" key="1">
    <citation type="submission" date="2024-01" db="EMBL/GenBank/DDBJ databases">
        <title>Aequorivita flavus sp. nov., isolated from deep-sea sediment.</title>
        <authorList>
            <person name="Chen X."/>
        </authorList>
    </citation>
    <scope>NUCLEOTIDE SEQUENCE</scope>
    <source>
        <strain evidence="8">MCCC 1A16923</strain>
        <strain evidence="9 11">MCCC 1A16935</strain>
    </source>
</reference>
<evidence type="ECO:0000313" key="11">
    <source>
        <dbReference type="Proteomes" id="UP001390963"/>
    </source>
</evidence>
<evidence type="ECO:0000256" key="5">
    <source>
        <dbReference type="PROSITE-ProRule" id="PRU01248"/>
    </source>
</evidence>
<dbReference type="Proteomes" id="UP001390963">
    <property type="component" value="Unassembled WGS sequence"/>
</dbReference>
<evidence type="ECO:0000256" key="1">
    <source>
        <dbReference type="ARBA" id="ARBA00008857"/>
    </source>
</evidence>
<evidence type="ECO:0000313" key="9">
    <source>
        <dbReference type="EMBL" id="MEM0573419.1"/>
    </source>
</evidence>
<dbReference type="InterPro" id="IPR011010">
    <property type="entry name" value="DNA_brk_join_enz"/>
</dbReference>
<evidence type="ECO:0000313" key="10">
    <source>
        <dbReference type="Proteomes" id="UP001388259"/>
    </source>
</evidence>
<dbReference type="RefSeq" id="WP_342687336.1">
    <property type="nucleotide sequence ID" value="NZ_JAZBJM010000005.1"/>
</dbReference>
<dbReference type="PANTHER" id="PTHR30349:SF41">
    <property type="entry name" value="INTEGRASE_RECOMBINASE PROTEIN MJ0367-RELATED"/>
    <property type="match status" value="1"/>
</dbReference>
<dbReference type="Gene3D" id="1.10.150.130">
    <property type="match status" value="1"/>
</dbReference>
<dbReference type="Pfam" id="PF00589">
    <property type="entry name" value="Phage_integrase"/>
    <property type="match status" value="1"/>
</dbReference>
<keyword evidence="3 5" id="KW-0238">DNA-binding</keyword>
<keyword evidence="2" id="KW-0229">DNA integration</keyword>
<dbReference type="PANTHER" id="PTHR30349">
    <property type="entry name" value="PHAGE INTEGRASE-RELATED"/>
    <property type="match status" value="1"/>
</dbReference>
<dbReference type="GO" id="GO:0003677">
    <property type="term" value="F:DNA binding"/>
    <property type="evidence" value="ECO:0007669"/>
    <property type="project" value="UniProtKB-UniRule"/>
</dbReference>
<protein>
    <submittedName>
        <fullName evidence="8">Site-specific integrase</fullName>
    </submittedName>
</protein>
<dbReference type="InterPro" id="IPR050090">
    <property type="entry name" value="Tyrosine_recombinase_XerCD"/>
</dbReference>
<dbReference type="InterPro" id="IPR002104">
    <property type="entry name" value="Integrase_catalytic"/>
</dbReference>
<dbReference type="EMBL" id="JBANCF010000005">
    <property type="protein sequence ID" value="MEM0573419.1"/>
    <property type="molecule type" value="Genomic_DNA"/>
</dbReference>
<gene>
    <name evidence="9" type="ORF">VZD24_07835</name>
    <name evidence="8" type="ORF">VZD85_08910</name>
</gene>
<dbReference type="InterPro" id="IPR010998">
    <property type="entry name" value="Integrase_recombinase_N"/>
</dbReference>
<evidence type="ECO:0000259" key="6">
    <source>
        <dbReference type="PROSITE" id="PS51898"/>
    </source>
</evidence>
<evidence type="ECO:0000256" key="2">
    <source>
        <dbReference type="ARBA" id="ARBA00022908"/>
    </source>
</evidence>
<proteinExistence type="inferred from homology"/>
<comment type="similarity">
    <text evidence="1">Belongs to the 'phage' integrase family.</text>
</comment>
<sequence>MITITLQPFKHNSENCIGLKFKYHFESKEIIKRMEGVRWTKTHGCFYIVYDQNTFTAFKQALAAKGFDVADATQTAQDENKKGARKNLGPITASKNSIYENFKQSLNGKRLSKSTIKTYGAFVHQFLRYTENKPADLIDATDVRLYLEWAIGTLNYSVSTHRQMVSALRHFAYLYPTCAIDPEAIFMPSKDKKLPVILSFKEVVQLIQVTKNLKHRVIIAMLYASGLRIGEMLNLEIKDFDFSRNQLHVRGGKGRKDRYTTIAQTLHPMLKNYYRTYNPKVYFIENPNGGKYSAASVRSFLRRSCKLARIKKPITPHSLRHSYATHLLEQGTDIRHIQELLGHSKPETTMIYTKVTRKELQQIKSPLDSALNELYLPDNRNKKLGLD</sequence>
<dbReference type="InterPro" id="IPR004107">
    <property type="entry name" value="Integrase_SAM-like_N"/>
</dbReference>